<name>K0RJL4_THAOC</name>
<dbReference type="InterPro" id="IPR001841">
    <property type="entry name" value="Znf_RING"/>
</dbReference>
<dbReference type="eggNOG" id="ENOG502S2H7">
    <property type="taxonomic scope" value="Eukaryota"/>
</dbReference>
<dbReference type="Gene3D" id="1.25.40.10">
    <property type="entry name" value="Tetratricopeptide repeat domain"/>
    <property type="match status" value="1"/>
</dbReference>
<sequence>MEPVGPGNESAQAPSQEDGASVVAAGEERSAEAARHSERLLNEGHERWEGHRCPICFLFVGLPVGEHAKTNACCMKTVCNGCILAAELRGIYDRCPFCRTPHPTDEASALAMVQKRVDKRDAVAIYQLGQKYFHGILGLPKDVPRAIELWLEAAELGSLEAHYDLGDTYYHGDGVDEDKPRGIQHWEEAAMKGHALSRHSLGLLEFNNGNYELALQHWMISANMGAEKSLNAIKQIFIEGRAKKAQYARALRGYGDAVEETKSHQREEAKRLGI</sequence>
<gene>
    <name evidence="4" type="ORF">THAOC_32092</name>
</gene>
<dbReference type="SMART" id="SM00671">
    <property type="entry name" value="SEL1"/>
    <property type="match status" value="3"/>
</dbReference>
<proteinExistence type="predicted"/>
<feature type="compositionally biased region" description="Basic and acidic residues" evidence="2">
    <location>
        <begin position="26"/>
        <end position="35"/>
    </location>
</feature>
<comment type="caution">
    <text evidence="4">The sequence shown here is derived from an EMBL/GenBank/DDBJ whole genome shotgun (WGS) entry which is preliminary data.</text>
</comment>
<dbReference type="PROSITE" id="PS50089">
    <property type="entry name" value="ZF_RING_2"/>
    <property type="match status" value="1"/>
</dbReference>
<evidence type="ECO:0000259" key="3">
    <source>
        <dbReference type="PROSITE" id="PS50089"/>
    </source>
</evidence>
<dbReference type="InterPro" id="IPR006597">
    <property type="entry name" value="Sel1-like"/>
</dbReference>
<evidence type="ECO:0000313" key="4">
    <source>
        <dbReference type="EMBL" id="EJK49066.1"/>
    </source>
</evidence>
<dbReference type="GO" id="GO:0008270">
    <property type="term" value="F:zinc ion binding"/>
    <property type="evidence" value="ECO:0007669"/>
    <property type="project" value="UniProtKB-KW"/>
</dbReference>
<dbReference type="PANTHER" id="PTHR43628">
    <property type="entry name" value="ACTIVATOR OF C KINASE PROTEIN 1-RELATED"/>
    <property type="match status" value="1"/>
</dbReference>
<dbReference type="PANTHER" id="PTHR43628:SF1">
    <property type="entry name" value="CHITIN SYNTHASE REGULATORY FACTOR 2-RELATED"/>
    <property type="match status" value="1"/>
</dbReference>
<evidence type="ECO:0000313" key="5">
    <source>
        <dbReference type="Proteomes" id="UP000266841"/>
    </source>
</evidence>
<dbReference type="EMBL" id="AGNL01045161">
    <property type="protein sequence ID" value="EJK49066.1"/>
    <property type="molecule type" value="Genomic_DNA"/>
</dbReference>
<evidence type="ECO:0000256" key="2">
    <source>
        <dbReference type="SAM" id="MobiDB-lite"/>
    </source>
</evidence>
<keyword evidence="1" id="KW-0862">Zinc</keyword>
<dbReference type="SUPFAM" id="SSF81901">
    <property type="entry name" value="HCP-like"/>
    <property type="match status" value="1"/>
</dbReference>
<dbReference type="AlphaFoldDB" id="K0RJL4"/>
<keyword evidence="1" id="KW-0863">Zinc-finger</keyword>
<feature type="region of interest" description="Disordered" evidence="2">
    <location>
        <begin position="1"/>
        <end position="35"/>
    </location>
</feature>
<dbReference type="Pfam" id="PF08238">
    <property type="entry name" value="Sel1"/>
    <property type="match status" value="2"/>
</dbReference>
<dbReference type="SUPFAM" id="SSF57850">
    <property type="entry name" value="RING/U-box"/>
    <property type="match status" value="1"/>
</dbReference>
<dbReference type="Proteomes" id="UP000266841">
    <property type="component" value="Unassembled WGS sequence"/>
</dbReference>
<organism evidence="4 5">
    <name type="scientific">Thalassiosira oceanica</name>
    <name type="common">Marine diatom</name>
    <dbReference type="NCBI Taxonomy" id="159749"/>
    <lineage>
        <taxon>Eukaryota</taxon>
        <taxon>Sar</taxon>
        <taxon>Stramenopiles</taxon>
        <taxon>Ochrophyta</taxon>
        <taxon>Bacillariophyta</taxon>
        <taxon>Coscinodiscophyceae</taxon>
        <taxon>Thalassiosirophycidae</taxon>
        <taxon>Thalassiosirales</taxon>
        <taxon>Thalassiosiraceae</taxon>
        <taxon>Thalassiosira</taxon>
    </lineage>
</organism>
<dbReference type="InterPro" id="IPR011990">
    <property type="entry name" value="TPR-like_helical_dom_sf"/>
</dbReference>
<accession>K0RJL4</accession>
<evidence type="ECO:0000256" key="1">
    <source>
        <dbReference type="PROSITE-ProRule" id="PRU00175"/>
    </source>
</evidence>
<protein>
    <recommendedName>
        <fullName evidence="3">RING-type domain-containing protein</fullName>
    </recommendedName>
</protein>
<dbReference type="OrthoDB" id="2148946at2759"/>
<keyword evidence="1" id="KW-0479">Metal-binding</keyword>
<feature type="domain" description="RING-type" evidence="3">
    <location>
        <begin position="53"/>
        <end position="99"/>
    </location>
</feature>
<keyword evidence="5" id="KW-1185">Reference proteome</keyword>
<dbReference type="InterPro" id="IPR052945">
    <property type="entry name" value="Mitotic_Regulator"/>
</dbReference>
<reference evidence="4 5" key="1">
    <citation type="journal article" date="2012" name="Genome Biol.">
        <title>Genome and low-iron response of an oceanic diatom adapted to chronic iron limitation.</title>
        <authorList>
            <person name="Lommer M."/>
            <person name="Specht M."/>
            <person name="Roy A.S."/>
            <person name="Kraemer L."/>
            <person name="Andreson R."/>
            <person name="Gutowska M.A."/>
            <person name="Wolf J."/>
            <person name="Bergner S.V."/>
            <person name="Schilhabel M.B."/>
            <person name="Klostermeier U.C."/>
            <person name="Beiko R.G."/>
            <person name="Rosenstiel P."/>
            <person name="Hippler M."/>
            <person name="Laroche J."/>
        </authorList>
    </citation>
    <scope>NUCLEOTIDE SEQUENCE [LARGE SCALE GENOMIC DNA]</scope>
    <source>
        <strain evidence="4 5">CCMP1005</strain>
    </source>
</reference>